<dbReference type="InterPro" id="IPR052552">
    <property type="entry name" value="YeaO-like"/>
</dbReference>
<reference evidence="1" key="1">
    <citation type="submission" date="2022-08" db="EMBL/GenBank/DDBJ databases">
        <title>Whole genome sequencing of non-tuberculosis mycobacteria type-strains.</title>
        <authorList>
            <person name="Igarashi Y."/>
            <person name="Osugi A."/>
            <person name="Mitarai S."/>
        </authorList>
    </citation>
    <scope>NUCLEOTIDE SEQUENCE</scope>
    <source>
        <strain evidence="1">DSM 45127</strain>
    </source>
</reference>
<keyword evidence="2" id="KW-1185">Reference proteome</keyword>
<accession>A0ABY3VNG2</accession>
<evidence type="ECO:0000313" key="2">
    <source>
        <dbReference type="Proteomes" id="UP001055336"/>
    </source>
</evidence>
<gene>
    <name evidence="1" type="ORF">MKK62_06860</name>
</gene>
<name>A0ABY3VNG2_9MYCO</name>
<dbReference type="Proteomes" id="UP001055336">
    <property type="component" value="Chromosome"/>
</dbReference>
<dbReference type="RefSeq" id="WP_240262748.1">
    <property type="nucleotide sequence ID" value="NZ_CP092488.2"/>
</dbReference>
<sequence length="123" mass="14013">MGAGMRLQVRRIYDAPTPDDGTRVLVDRLWPRGMSKARAQLDDWCKQIAPSPELRNWYHHDPELFEEFSRRYTAELQAGEPAVALRRLTTLARAGTLTLLTATKNPELSEAAVLANLIRRNTR</sequence>
<dbReference type="EMBL" id="CP092488">
    <property type="protein sequence ID" value="UMB70994.1"/>
    <property type="molecule type" value="Genomic_DNA"/>
</dbReference>
<dbReference type="PANTHER" id="PTHR36849">
    <property type="entry name" value="CYTOPLASMIC PROTEIN-RELATED"/>
    <property type="match status" value="1"/>
</dbReference>
<dbReference type="PANTHER" id="PTHR36849:SF1">
    <property type="entry name" value="CYTOPLASMIC PROTEIN"/>
    <property type="match status" value="1"/>
</dbReference>
<evidence type="ECO:0000313" key="1">
    <source>
        <dbReference type="EMBL" id="UMB70994.1"/>
    </source>
</evidence>
<protein>
    <submittedName>
        <fullName evidence="1">DUF488 domain-containing protein</fullName>
    </submittedName>
</protein>
<proteinExistence type="predicted"/>
<organism evidence="1 2">
    <name type="scientific">Mycobacterium paraterrae</name>
    <dbReference type="NCBI Taxonomy" id="577492"/>
    <lineage>
        <taxon>Bacteria</taxon>
        <taxon>Bacillati</taxon>
        <taxon>Actinomycetota</taxon>
        <taxon>Actinomycetes</taxon>
        <taxon>Mycobacteriales</taxon>
        <taxon>Mycobacteriaceae</taxon>
        <taxon>Mycobacterium</taxon>
    </lineage>
</organism>
<dbReference type="Pfam" id="PF22752">
    <property type="entry name" value="DUF488-N3i"/>
    <property type="match status" value="1"/>
</dbReference>